<dbReference type="PROSITE" id="PS01228">
    <property type="entry name" value="COF_1"/>
    <property type="match status" value="1"/>
</dbReference>
<protein>
    <submittedName>
        <fullName evidence="1">Uncharacterized protein</fullName>
    </submittedName>
</protein>
<keyword evidence="2" id="KW-1185">Reference proteome</keyword>
<evidence type="ECO:0000313" key="2">
    <source>
        <dbReference type="Proteomes" id="UP000539953"/>
    </source>
</evidence>
<dbReference type="GO" id="GO:0005829">
    <property type="term" value="C:cytosol"/>
    <property type="evidence" value="ECO:0007669"/>
    <property type="project" value="TreeGrafter"/>
</dbReference>
<dbReference type="RefSeq" id="WP_183326454.1">
    <property type="nucleotide sequence ID" value="NZ_JACHHK010000001.1"/>
</dbReference>
<dbReference type="Gene3D" id="3.30.1240.10">
    <property type="match status" value="1"/>
</dbReference>
<dbReference type="InterPro" id="IPR023214">
    <property type="entry name" value="HAD_sf"/>
</dbReference>
<organism evidence="1 2">
    <name type="scientific">Catenisphaera adipataccumulans</name>
    <dbReference type="NCBI Taxonomy" id="700500"/>
    <lineage>
        <taxon>Bacteria</taxon>
        <taxon>Bacillati</taxon>
        <taxon>Bacillota</taxon>
        <taxon>Erysipelotrichia</taxon>
        <taxon>Erysipelotrichales</taxon>
        <taxon>Erysipelotrichaceae</taxon>
        <taxon>Catenisphaera</taxon>
    </lineage>
</organism>
<reference evidence="1 2" key="1">
    <citation type="submission" date="2020-08" db="EMBL/GenBank/DDBJ databases">
        <title>Genomic Encyclopedia of Type Strains, Phase IV (KMG-IV): sequencing the most valuable type-strain genomes for metagenomic binning, comparative biology and taxonomic classification.</title>
        <authorList>
            <person name="Goeker M."/>
        </authorList>
    </citation>
    <scope>NUCLEOTIDE SEQUENCE [LARGE SCALE GENOMIC DNA]</scope>
    <source>
        <strain evidence="1 2">DSM 25799</strain>
    </source>
</reference>
<dbReference type="InterPro" id="IPR036412">
    <property type="entry name" value="HAD-like_sf"/>
</dbReference>
<dbReference type="Pfam" id="PF08282">
    <property type="entry name" value="Hydrolase_3"/>
    <property type="match status" value="1"/>
</dbReference>
<dbReference type="GO" id="GO:0016791">
    <property type="term" value="F:phosphatase activity"/>
    <property type="evidence" value="ECO:0007669"/>
    <property type="project" value="TreeGrafter"/>
</dbReference>
<comment type="caution">
    <text evidence="1">The sequence shown here is derived from an EMBL/GenBank/DDBJ whole genome shotgun (WGS) entry which is preliminary data.</text>
</comment>
<accession>A0A7W8CXI0</accession>
<name>A0A7W8CXI0_9FIRM</name>
<dbReference type="AlphaFoldDB" id="A0A7W8CXI0"/>
<dbReference type="SUPFAM" id="SSF56784">
    <property type="entry name" value="HAD-like"/>
    <property type="match status" value="1"/>
</dbReference>
<proteinExistence type="predicted"/>
<gene>
    <name evidence="1" type="ORF">HNQ47_000060</name>
</gene>
<dbReference type="PANTHER" id="PTHR10000:SF8">
    <property type="entry name" value="HAD SUPERFAMILY HYDROLASE-LIKE, TYPE 3"/>
    <property type="match status" value="1"/>
</dbReference>
<dbReference type="PANTHER" id="PTHR10000">
    <property type="entry name" value="PHOSPHOSERINE PHOSPHATASE"/>
    <property type="match status" value="1"/>
</dbReference>
<dbReference type="Gene3D" id="3.40.50.1000">
    <property type="entry name" value="HAD superfamily/HAD-like"/>
    <property type="match status" value="1"/>
</dbReference>
<dbReference type="EMBL" id="JACHHK010000001">
    <property type="protein sequence ID" value="MBB5182057.1"/>
    <property type="molecule type" value="Genomic_DNA"/>
</dbReference>
<sequence>MIQLFVSDLDGTLLNQSHQWDEEIVRGIDQLLKADRSFAIATGRDSQLADLGPVDRKAYVICMNGAQILDPDHQTLKLSPMSEQTVREFVQAFPEAKADFASDSGIYRLCTREEYAQDERRQIESYEGDPDWVKKFLTYKRQFVKFLDSPDQLKGINVCKINWSVRNDPLQEKIDRFVTAHPDICNAPYAKHFCELTRADVNKATAIQWLAHRLHFRSDEVAVYGDGGNDIEMLKAFDHSYAPSNASPSAIAAANYTVGPFETHSVIHHMVEMTKKA</sequence>
<evidence type="ECO:0000313" key="1">
    <source>
        <dbReference type="EMBL" id="MBB5182057.1"/>
    </source>
</evidence>
<dbReference type="GO" id="GO:0000287">
    <property type="term" value="F:magnesium ion binding"/>
    <property type="evidence" value="ECO:0007669"/>
    <property type="project" value="TreeGrafter"/>
</dbReference>
<dbReference type="Proteomes" id="UP000539953">
    <property type="component" value="Unassembled WGS sequence"/>
</dbReference>